<feature type="compositionally biased region" description="Polar residues" evidence="1">
    <location>
        <begin position="24"/>
        <end position="39"/>
    </location>
</feature>
<feature type="compositionally biased region" description="Low complexity" evidence="1">
    <location>
        <begin position="10"/>
        <end position="23"/>
    </location>
</feature>
<comment type="caution">
    <text evidence="2">The sequence shown here is derived from an EMBL/GenBank/DDBJ whole genome shotgun (WGS) entry which is preliminary data.</text>
</comment>
<feature type="region of interest" description="Disordered" evidence="1">
    <location>
        <begin position="1"/>
        <end position="40"/>
    </location>
</feature>
<evidence type="ECO:0000313" key="3">
    <source>
        <dbReference type="Proteomes" id="UP000786811"/>
    </source>
</evidence>
<accession>A0A8J2MUU8</accession>
<dbReference type="AlphaFoldDB" id="A0A8J2MUU8"/>
<evidence type="ECO:0000313" key="2">
    <source>
        <dbReference type="EMBL" id="CAG5100895.1"/>
    </source>
</evidence>
<sequence>MEYSRKLKQHQQQPQDNNQRQSNTNSRCNSGNINTISNRQNRRLVFSSPTSKLRLSSAVHAIFFNDNAVICV</sequence>
<dbReference type="Proteomes" id="UP000786811">
    <property type="component" value="Unassembled WGS sequence"/>
</dbReference>
<proteinExistence type="predicted"/>
<dbReference type="EMBL" id="CAJNRD030001122">
    <property type="protein sequence ID" value="CAG5100895.1"/>
    <property type="molecule type" value="Genomic_DNA"/>
</dbReference>
<evidence type="ECO:0000256" key="1">
    <source>
        <dbReference type="SAM" id="MobiDB-lite"/>
    </source>
</evidence>
<organism evidence="2 3">
    <name type="scientific">Cotesia congregata</name>
    <name type="common">Parasitoid wasp</name>
    <name type="synonym">Apanteles congregatus</name>
    <dbReference type="NCBI Taxonomy" id="51543"/>
    <lineage>
        <taxon>Eukaryota</taxon>
        <taxon>Metazoa</taxon>
        <taxon>Ecdysozoa</taxon>
        <taxon>Arthropoda</taxon>
        <taxon>Hexapoda</taxon>
        <taxon>Insecta</taxon>
        <taxon>Pterygota</taxon>
        <taxon>Neoptera</taxon>
        <taxon>Endopterygota</taxon>
        <taxon>Hymenoptera</taxon>
        <taxon>Apocrita</taxon>
        <taxon>Ichneumonoidea</taxon>
        <taxon>Braconidae</taxon>
        <taxon>Microgastrinae</taxon>
        <taxon>Cotesia</taxon>
    </lineage>
</organism>
<keyword evidence="3" id="KW-1185">Reference proteome</keyword>
<protein>
    <submittedName>
        <fullName evidence="2">Uncharacterized protein</fullName>
    </submittedName>
</protein>
<name>A0A8J2MUU8_COTCN</name>
<reference evidence="2" key="1">
    <citation type="submission" date="2021-04" db="EMBL/GenBank/DDBJ databases">
        <authorList>
            <person name="Chebbi M.A.C M."/>
        </authorList>
    </citation>
    <scope>NUCLEOTIDE SEQUENCE</scope>
</reference>
<gene>
    <name evidence="2" type="ORF">HICCMSTLAB_LOCUS9968</name>
</gene>